<protein>
    <submittedName>
        <fullName evidence="1">7916_t:CDS:1</fullName>
    </submittedName>
</protein>
<gene>
    <name evidence="1" type="ORF">GMARGA_LOCUS40547</name>
</gene>
<dbReference type="Gene3D" id="3.30.2020.40">
    <property type="entry name" value="Uncharacterised protein PF10387, DUF2442"/>
    <property type="match status" value="1"/>
</dbReference>
<keyword evidence="2" id="KW-1185">Reference proteome</keyword>
<sequence length="156" mass="18036">DLEIAKIRKLPANDQTRGMEIVKRNRVKFLEIFREKDYPEIVALECQNRQLTASLSDGRLVSIPAVWFKKLREATDEQLNNFEILPDGYGVTWSQLDEDISLTSKTPELNPVKPINVKPQVKPEPCPHCRTLAEVQQAYENLQHQIEAAKEKQREQ</sequence>
<feature type="non-terminal residue" evidence="1">
    <location>
        <position position="1"/>
    </location>
</feature>
<dbReference type="InterPro" id="IPR018841">
    <property type="entry name" value="DUF2442"/>
</dbReference>
<dbReference type="Pfam" id="PF10387">
    <property type="entry name" value="DUF2442"/>
    <property type="match status" value="1"/>
</dbReference>
<evidence type="ECO:0000313" key="2">
    <source>
        <dbReference type="Proteomes" id="UP000789901"/>
    </source>
</evidence>
<organism evidence="1 2">
    <name type="scientific">Gigaspora margarita</name>
    <dbReference type="NCBI Taxonomy" id="4874"/>
    <lineage>
        <taxon>Eukaryota</taxon>
        <taxon>Fungi</taxon>
        <taxon>Fungi incertae sedis</taxon>
        <taxon>Mucoromycota</taxon>
        <taxon>Glomeromycotina</taxon>
        <taxon>Glomeromycetes</taxon>
        <taxon>Diversisporales</taxon>
        <taxon>Gigasporaceae</taxon>
        <taxon>Gigaspora</taxon>
    </lineage>
</organism>
<accession>A0ABN7XB91</accession>
<proteinExistence type="predicted"/>
<dbReference type="Proteomes" id="UP000789901">
    <property type="component" value="Unassembled WGS sequence"/>
</dbReference>
<name>A0ABN7XB91_GIGMA</name>
<reference evidence="1 2" key="1">
    <citation type="submission" date="2021-06" db="EMBL/GenBank/DDBJ databases">
        <authorList>
            <person name="Kallberg Y."/>
            <person name="Tangrot J."/>
            <person name="Rosling A."/>
        </authorList>
    </citation>
    <scope>NUCLEOTIDE SEQUENCE [LARGE SCALE GENOMIC DNA]</scope>
    <source>
        <strain evidence="1 2">120-4 pot B 10/14</strain>
    </source>
</reference>
<dbReference type="EMBL" id="CAJVQB010104179">
    <property type="protein sequence ID" value="CAG8851080.1"/>
    <property type="molecule type" value="Genomic_DNA"/>
</dbReference>
<comment type="caution">
    <text evidence="1">The sequence shown here is derived from an EMBL/GenBank/DDBJ whole genome shotgun (WGS) entry which is preliminary data.</text>
</comment>
<evidence type="ECO:0000313" key="1">
    <source>
        <dbReference type="EMBL" id="CAG8851080.1"/>
    </source>
</evidence>